<dbReference type="Pfam" id="PF03473">
    <property type="entry name" value="MOSC"/>
    <property type="match status" value="1"/>
</dbReference>
<dbReference type="InterPro" id="IPR011037">
    <property type="entry name" value="Pyrv_Knase-like_insert_dom_sf"/>
</dbReference>
<dbReference type="InterPro" id="IPR036425">
    <property type="entry name" value="MoaB/Mog-like_dom_sf"/>
</dbReference>
<dbReference type="CDD" id="cd00886">
    <property type="entry name" value="MogA_MoaB"/>
    <property type="match status" value="1"/>
</dbReference>
<dbReference type="SUPFAM" id="SSF50800">
    <property type="entry name" value="PK beta-barrel domain-like"/>
    <property type="match status" value="1"/>
</dbReference>
<dbReference type="SMART" id="SM00852">
    <property type="entry name" value="MoCF_biosynth"/>
    <property type="match status" value="1"/>
</dbReference>
<comment type="function">
    <text evidence="1">May be involved in the biosynthesis of molybdopterin.</text>
</comment>
<evidence type="ECO:0000256" key="2">
    <source>
        <dbReference type="ARBA" id="ARBA00005046"/>
    </source>
</evidence>
<reference evidence="5" key="1">
    <citation type="submission" date="2020-10" db="EMBL/GenBank/DDBJ databases">
        <authorList>
            <person name="Kadnikov V."/>
            <person name="Beletsky A.V."/>
            <person name="Mardanov A.V."/>
            <person name="Karnachuk O.V."/>
            <person name="Ravin N.V."/>
        </authorList>
    </citation>
    <scope>NUCLEOTIDE SEQUENCE</scope>
    <source>
        <strain evidence="5">Bu02</strain>
    </source>
</reference>
<dbReference type="Gene3D" id="3.40.980.10">
    <property type="entry name" value="MoaB/Mog-like domain"/>
    <property type="match status" value="1"/>
</dbReference>
<dbReference type="KEGG" id="fcz:IMF26_09300"/>
<dbReference type="GO" id="GO:0006777">
    <property type="term" value="P:Mo-molybdopterin cofactor biosynthetic process"/>
    <property type="evidence" value="ECO:0007669"/>
    <property type="project" value="UniProtKB-KW"/>
</dbReference>
<proteinExistence type="predicted"/>
<dbReference type="SUPFAM" id="SSF53218">
    <property type="entry name" value="Molybdenum cofactor biosynthesis proteins"/>
    <property type="match status" value="1"/>
</dbReference>
<keyword evidence="3" id="KW-0501">Molybdenum cofactor biosynthesis</keyword>
<evidence type="ECO:0000256" key="1">
    <source>
        <dbReference type="ARBA" id="ARBA00003487"/>
    </source>
</evidence>
<dbReference type="PROSITE" id="PS01078">
    <property type="entry name" value="MOCF_BIOSYNTHESIS_1"/>
    <property type="match status" value="1"/>
</dbReference>
<sequence length="322" mass="34652">MGDDTRTPPGVAGEIVAVCISEKKGTRKQNVGEAELKVGHGLLGDAHAGPWHRQVSLLAEESIEKARQRGLHVKPGDFAENLTTRGIDLPSLPVGTRLQVGDHVLLEVTQIGKICHTRCEIYRLTGDCVMPREGIFARVLSGGRVKTGDKIRVNNANRIAILTASDKGSRGEREDKSAEVIRELVRGLGEVVYYTVVPDEREVIAAELKSLCDEKGIDLVLTTGGTGLGPRDVTPEATLDVIERQVPGIPEAMRLEGLRHTERAMLSRAVAGIRGRTLIVNLPGSPRGVRENLEAILPALPHGLEILRGIASECAHSENGGE</sequence>
<evidence type="ECO:0000256" key="3">
    <source>
        <dbReference type="ARBA" id="ARBA00023150"/>
    </source>
</evidence>
<dbReference type="GO" id="GO:0030170">
    <property type="term" value="F:pyridoxal phosphate binding"/>
    <property type="evidence" value="ECO:0007669"/>
    <property type="project" value="InterPro"/>
</dbReference>
<evidence type="ECO:0000313" key="5">
    <source>
        <dbReference type="EMBL" id="QUL99687.1"/>
    </source>
</evidence>
<dbReference type="Gene3D" id="2.40.33.20">
    <property type="entry name" value="PK beta-barrel domain-like"/>
    <property type="match status" value="1"/>
</dbReference>
<dbReference type="AlphaFoldDB" id="A0AAT9LF94"/>
<dbReference type="Pfam" id="PF00994">
    <property type="entry name" value="MoCF_biosynth"/>
    <property type="match status" value="1"/>
</dbReference>
<dbReference type="InterPro" id="IPR001453">
    <property type="entry name" value="MoaB/Mog_dom"/>
</dbReference>
<gene>
    <name evidence="5" type="ORF">IMF26_09300</name>
</gene>
<dbReference type="InterPro" id="IPR051920">
    <property type="entry name" value="MPT_Adenylyltrnsfr/MoaC-Rel"/>
</dbReference>
<comment type="pathway">
    <text evidence="2">Cofactor biosynthesis; molybdopterin biosynthesis.</text>
</comment>
<dbReference type="PANTHER" id="PTHR43764:SF1">
    <property type="entry name" value="MOLYBDOPTERIN MOLYBDOTRANSFERASE"/>
    <property type="match status" value="1"/>
</dbReference>
<organism evidence="5">
    <name type="scientific">Candidatus Fermentithermobacillus carboniphilus</name>
    <dbReference type="NCBI Taxonomy" id="3085328"/>
    <lineage>
        <taxon>Bacteria</taxon>
        <taxon>Bacillati</taxon>
        <taxon>Bacillota</taxon>
        <taxon>Candidatus Fermentithermobacillia</taxon>
        <taxon>Candidatus Fermentithermobacillales</taxon>
        <taxon>Candidatus Fermentithermobacillaceae</taxon>
        <taxon>Candidatus Fermentithermobacillus</taxon>
    </lineage>
</organism>
<dbReference type="NCBIfam" id="TIGR00177">
    <property type="entry name" value="molyb_syn"/>
    <property type="match status" value="1"/>
</dbReference>
<dbReference type="EMBL" id="CP062796">
    <property type="protein sequence ID" value="QUL99687.1"/>
    <property type="molecule type" value="Genomic_DNA"/>
</dbReference>
<dbReference type="GO" id="GO:0030151">
    <property type="term" value="F:molybdenum ion binding"/>
    <property type="evidence" value="ECO:0007669"/>
    <property type="project" value="InterPro"/>
</dbReference>
<feature type="domain" description="MOSC" evidence="4">
    <location>
        <begin position="28"/>
        <end position="154"/>
    </location>
</feature>
<dbReference type="InterPro" id="IPR005302">
    <property type="entry name" value="MoCF_Sase_C"/>
</dbReference>
<accession>A0AAT9LF94</accession>
<name>A0AAT9LF94_9FIRM</name>
<protein>
    <submittedName>
        <fullName evidence="5">Molybdenum cofactor biosynthesis protein</fullName>
    </submittedName>
</protein>
<dbReference type="PANTHER" id="PTHR43764">
    <property type="entry name" value="MOLYBDENUM COFACTOR BIOSYNTHESIS"/>
    <property type="match status" value="1"/>
</dbReference>
<dbReference type="PROSITE" id="PS51340">
    <property type="entry name" value="MOSC"/>
    <property type="match status" value="1"/>
</dbReference>
<evidence type="ECO:0000259" key="4">
    <source>
        <dbReference type="PROSITE" id="PS51340"/>
    </source>
</evidence>
<reference evidence="5" key="2">
    <citation type="journal article" date="2023" name="Biology">
        <title>Prokaryotic Life Associated with Coal-Fire Gas Vents Revealed by Metagenomics.</title>
        <authorList>
            <person name="Kadnikov V.V."/>
            <person name="Mardanov A.V."/>
            <person name="Beletsky A.V."/>
            <person name="Karnachuk O.V."/>
            <person name="Ravin N.V."/>
        </authorList>
    </citation>
    <scope>NUCLEOTIDE SEQUENCE</scope>
    <source>
        <strain evidence="5">Bu02</strain>
    </source>
</reference>
<dbReference type="InterPro" id="IPR008284">
    <property type="entry name" value="MoCF_biosynth_CS"/>
</dbReference>
<dbReference type="GO" id="GO:0003824">
    <property type="term" value="F:catalytic activity"/>
    <property type="evidence" value="ECO:0007669"/>
    <property type="project" value="InterPro"/>
</dbReference>